<evidence type="ECO:0000313" key="17">
    <source>
        <dbReference type="EMBL" id="SFE54201.1"/>
    </source>
</evidence>
<keyword evidence="10" id="KW-0921">Nickel transport</keyword>
<evidence type="ECO:0000259" key="16">
    <source>
        <dbReference type="PROSITE" id="PS50893"/>
    </source>
</evidence>
<dbReference type="PANTHER" id="PTHR43297">
    <property type="entry name" value="OLIGOPEPTIDE TRANSPORT ATP-BINDING PROTEIN APPD"/>
    <property type="match status" value="1"/>
</dbReference>
<dbReference type="InterPro" id="IPR027417">
    <property type="entry name" value="P-loop_NTPase"/>
</dbReference>
<evidence type="ECO:0000256" key="13">
    <source>
        <dbReference type="ARBA" id="ARBA00039098"/>
    </source>
</evidence>
<keyword evidence="5" id="KW-0533">Nickel</keyword>
<dbReference type="STRING" id="930128.SAMN05192532_102242"/>
<comment type="subunit">
    <text evidence="12">The complex is composed of two ATP-binding proteins (NikD and NikE), two transmembrane proteins (NikB and NikC) and a solute-binding protein (NikA).</text>
</comment>
<dbReference type="Proteomes" id="UP000199516">
    <property type="component" value="Unassembled WGS sequence"/>
</dbReference>
<evidence type="ECO:0000256" key="10">
    <source>
        <dbReference type="ARBA" id="ARBA00023112"/>
    </source>
</evidence>
<evidence type="ECO:0000256" key="12">
    <source>
        <dbReference type="ARBA" id="ARBA00038669"/>
    </source>
</evidence>
<dbReference type="AlphaFoldDB" id="A0A1I2BDF6"/>
<organism evidence="17 18">
    <name type="scientific">Alteribacillus iranensis</name>
    <dbReference type="NCBI Taxonomy" id="930128"/>
    <lineage>
        <taxon>Bacteria</taxon>
        <taxon>Bacillati</taxon>
        <taxon>Bacillota</taxon>
        <taxon>Bacilli</taxon>
        <taxon>Bacillales</taxon>
        <taxon>Bacillaceae</taxon>
        <taxon>Alteribacillus</taxon>
    </lineage>
</organism>
<dbReference type="InterPro" id="IPR017871">
    <property type="entry name" value="ABC_transporter-like_CS"/>
</dbReference>
<keyword evidence="3" id="KW-0813">Transport</keyword>
<dbReference type="SMART" id="SM00382">
    <property type="entry name" value="AAA"/>
    <property type="match status" value="1"/>
</dbReference>
<sequence length="313" mass="34449">MTGVKKEKPLLEVLDLSLSFKKIKRGLHEEWQDTLNHVNIAISKGEVVAVVGASGSGKSLLANAILGLLPSNAYLSGKIFYYGEPLTGREQKKLRGKKITLIPQSIQSLDPRMKAGKQVRVAAHSKISKKSQRKLFERVKLPRASEKQYPFQLSGGMAKRVLIASSIARDPELIIADESTLGVDDYVASEVLSLLKQFAKKGKGVMFITHDIKAALTIAHKVVVLYAGTTVEVAPSSHFEGNGEKLRHPYTKALWQALPQNGFHPLQGEQPLLGQVKKGCSFASRCSWADDQCYEVTPSNKIYDEGQVRCFHA</sequence>
<keyword evidence="4" id="KW-1003">Cell membrane</keyword>
<evidence type="ECO:0000256" key="2">
    <source>
        <dbReference type="ARBA" id="ARBA00005417"/>
    </source>
</evidence>
<dbReference type="InterPro" id="IPR050388">
    <property type="entry name" value="ABC_Ni/Peptide_Import"/>
</dbReference>
<evidence type="ECO:0000313" key="18">
    <source>
        <dbReference type="Proteomes" id="UP000199516"/>
    </source>
</evidence>
<dbReference type="GO" id="GO:0005524">
    <property type="term" value="F:ATP binding"/>
    <property type="evidence" value="ECO:0007669"/>
    <property type="project" value="UniProtKB-KW"/>
</dbReference>
<dbReference type="PROSITE" id="PS50893">
    <property type="entry name" value="ABC_TRANSPORTER_2"/>
    <property type="match status" value="1"/>
</dbReference>
<dbReference type="InterPro" id="IPR013563">
    <property type="entry name" value="Oligopep_ABC_C"/>
</dbReference>
<keyword evidence="8" id="KW-1278">Translocase</keyword>
<dbReference type="PROSITE" id="PS00211">
    <property type="entry name" value="ABC_TRANSPORTER_1"/>
    <property type="match status" value="1"/>
</dbReference>
<dbReference type="SUPFAM" id="SSF52540">
    <property type="entry name" value="P-loop containing nucleoside triphosphate hydrolases"/>
    <property type="match status" value="1"/>
</dbReference>
<dbReference type="EC" id="7.2.2.11" evidence="13"/>
<dbReference type="PANTHER" id="PTHR43297:SF13">
    <property type="entry name" value="NICKEL ABC TRANSPORTER, ATP-BINDING PROTEIN"/>
    <property type="match status" value="1"/>
</dbReference>
<keyword evidence="9" id="KW-0406">Ion transport</keyword>
<protein>
    <recommendedName>
        <fullName evidence="14">Nickel import system ATP-binding protein NikD</fullName>
        <ecNumber evidence="13">7.2.2.11</ecNumber>
    </recommendedName>
</protein>
<dbReference type="GO" id="GO:0005886">
    <property type="term" value="C:plasma membrane"/>
    <property type="evidence" value="ECO:0007669"/>
    <property type="project" value="UniProtKB-SubCell"/>
</dbReference>
<dbReference type="InterPro" id="IPR003593">
    <property type="entry name" value="AAA+_ATPase"/>
</dbReference>
<dbReference type="Pfam" id="PF00005">
    <property type="entry name" value="ABC_tran"/>
    <property type="match status" value="1"/>
</dbReference>
<evidence type="ECO:0000256" key="5">
    <source>
        <dbReference type="ARBA" id="ARBA00022596"/>
    </source>
</evidence>
<evidence type="ECO:0000256" key="9">
    <source>
        <dbReference type="ARBA" id="ARBA00023065"/>
    </source>
</evidence>
<comment type="similarity">
    <text evidence="2">Belongs to the ABC transporter superfamily.</text>
</comment>
<evidence type="ECO:0000256" key="7">
    <source>
        <dbReference type="ARBA" id="ARBA00022840"/>
    </source>
</evidence>
<dbReference type="EMBL" id="FONT01000002">
    <property type="protein sequence ID" value="SFE54201.1"/>
    <property type="molecule type" value="Genomic_DNA"/>
</dbReference>
<evidence type="ECO:0000256" key="15">
    <source>
        <dbReference type="ARBA" id="ARBA00048610"/>
    </source>
</evidence>
<evidence type="ECO:0000256" key="1">
    <source>
        <dbReference type="ARBA" id="ARBA00004202"/>
    </source>
</evidence>
<gene>
    <name evidence="17" type="ORF">SAMN05192532_102242</name>
</gene>
<dbReference type="GO" id="GO:0015413">
    <property type="term" value="F:ABC-type nickel transporter activity"/>
    <property type="evidence" value="ECO:0007669"/>
    <property type="project" value="UniProtKB-EC"/>
</dbReference>
<keyword evidence="7 17" id="KW-0067">ATP-binding</keyword>
<proteinExistence type="inferred from homology"/>
<reference evidence="17 18" key="1">
    <citation type="submission" date="2016-10" db="EMBL/GenBank/DDBJ databases">
        <authorList>
            <person name="de Groot N.N."/>
        </authorList>
    </citation>
    <scope>NUCLEOTIDE SEQUENCE [LARGE SCALE GENOMIC DNA]</scope>
    <source>
        <strain evidence="17 18">DSM 23995</strain>
    </source>
</reference>
<evidence type="ECO:0000256" key="11">
    <source>
        <dbReference type="ARBA" id="ARBA00023136"/>
    </source>
</evidence>
<dbReference type="NCBIfam" id="TIGR01727">
    <property type="entry name" value="oligo_HPY"/>
    <property type="match status" value="1"/>
</dbReference>
<evidence type="ECO:0000256" key="4">
    <source>
        <dbReference type="ARBA" id="ARBA00022475"/>
    </source>
</evidence>
<accession>A0A1I2BDF6</accession>
<dbReference type="InterPro" id="IPR003439">
    <property type="entry name" value="ABC_transporter-like_ATP-bd"/>
</dbReference>
<dbReference type="Pfam" id="PF08352">
    <property type="entry name" value="oligo_HPY"/>
    <property type="match status" value="1"/>
</dbReference>
<name>A0A1I2BDF6_9BACI</name>
<dbReference type="GO" id="GO:0015833">
    <property type="term" value="P:peptide transport"/>
    <property type="evidence" value="ECO:0007669"/>
    <property type="project" value="InterPro"/>
</dbReference>
<evidence type="ECO:0000256" key="14">
    <source>
        <dbReference type="ARBA" id="ARBA00044143"/>
    </source>
</evidence>
<dbReference type="RefSeq" id="WP_218151609.1">
    <property type="nucleotide sequence ID" value="NZ_FONT01000002.1"/>
</dbReference>
<evidence type="ECO:0000256" key="3">
    <source>
        <dbReference type="ARBA" id="ARBA00022448"/>
    </source>
</evidence>
<comment type="catalytic activity">
    <reaction evidence="15">
        <text>Ni(2+)(out) + ATP + H2O = Ni(2+)(in) + ADP + phosphate + H(+)</text>
        <dbReference type="Rhea" id="RHEA:15557"/>
        <dbReference type="ChEBI" id="CHEBI:15377"/>
        <dbReference type="ChEBI" id="CHEBI:15378"/>
        <dbReference type="ChEBI" id="CHEBI:30616"/>
        <dbReference type="ChEBI" id="CHEBI:43474"/>
        <dbReference type="ChEBI" id="CHEBI:49786"/>
        <dbReference type="ChEBI" id="CHEBI:456216"/>
        <dbReference type="EC" id="7.2.2.11"/>
    </reaction>
    <physiologicalReaction direction="left-to-right" evidence="15">
        <dbReference type="Rhea" id="RHEA:15558"/>
    </physiologicalReaction>
</comment>
<keyword evidence="18" id="KW-1185">Reference proteome</keyword>
<evidence type="ECO:0000256" key="6">
    <source>
        <dbReference type="ARBA" id="ARBA00022741"/>
    </source>
</evidence>
<feature type="domain" description="ABC transporter" evidence="16">
    <location>
        <begin position="11"/>
        <end position="252"/>
    </location>
</feature>
<keyword evidence="6" id="KW-0547">Nucleotide-binding</keyword>
<dbReference type="CDD" id="cd03257">
    <property type="entry name" value="ABC_NikE_OppD_transporters"/>
    <property type="match status" value="1"/>
</dbReference>
<keyword evidence="11" id="KW-0472">Membrane</keyword>
<comment type="subcellular location">
    <subcellularLocation>
        <location evidence="1">Cell membrane</location>
        <topology evidence="1">Peripheral membrane protein</topology>
    </subcellularLocation>
</comment>
<dbReference type="GO" id="GO:0016887">
    <property type="term" value="F:ATP hydrolysis activity"/>
    <property type="evidence" value="ECO:0007669"/>
    <property type="project" value="InterPro"/>
</dbReference>
<dbReference type="Gene3D" id="3.40.50.300">
    <property type="entry name" value="P-loop containing nucleotide triphosphate hydrolases"/>
    <property type="match status" value="1"/>
</dbReference>
<evidence type="ECO:0000256" key="8">
    <source>
        <dbReference type="ARBA" id="ARBA00022967"/>
    </source>
</evidence>